<gene>
    <name evidence="2" type="ORF">SAMN05444401_3537</name>
</gene>
<dbReference type="Pfam" id="PF06605">
    <property type="entry name" value="Prophage_tail"/>
    <property type="match status" value="1"/>
</dbReference>
<organism evidence="2 3">
    <name type="scientific">Clostridium amylolyticum</name>
    <dbReference type="NCBI Taxonomy" id="1121298"/>
    <lineage>
        <taxon>Bacteria</taxon>
        <taxon>Bacillati</taxon>
        <taxon>Bacillota</taxon>
        <taxon>Clostridia</taxon>
        <taxon>Eubacteriales</taxon>
        <taxon>Clostridiaceae</taxon>
        <taxon>Clostridium</taxon>
    </lineage>
</organism>
<sequence>MINLYDSKETDFTHNGIHTLDSCISCKVTENFNGDYFLELEYPTFGNTKWRDLLEENIIKAPTPKYGQQLFRIVRKQIAGNNVQVFARHIFYDLLDNFLEDVRPTDQNGAGALNWILKNTSYPNKFQAVSDISKVSTANYIRKNPVQAIMGDDDNSFLSRWGGEIERDNFNIKIYTMAGEDRGTTISYGKNLLSIEENLDASSVVTRLMLTGLNENDTVLMLPEKYIDSNIISAYPNPKIQHIHYSDLKVDAENGVTEETVFQELRNQATKLYSLDKIDYPKVNYSVDFIELTKTEEYKDYKVLEQLYLYDKVTINHERLGIQIKATVISYKYDCLTEKYVSIELGNFKGDFATSLSNVEKTLVKVSEEITRDKTEWKEAVDNATDLITNTLGGYVYKRRGELLIMDTEDPNTAKKVWRWNLGGLGYSNNGINGSFATAITMDGHIIGEFIYGLTVKGEQIVGGTIEGVNIKTSNSKERILISKSTVDCFIDNKHLMRVGTSIDELGSIIPGITYGLGCDKMLDSEVYNYIVAMPNDWSATNAYAQDQIGLNISGGDSVNIDVAYGSKAEYKSVNIARLTPKLRLGGYDTDIEIGAVSQSYNSTAKVSIPPGIQPNLKWPLTIQAGGTVILEHDLGHIPIIQFSGTKGNLQLTYNHVSENRVDVTNYSTGNNAWTGDIYFW</sequence>
<dbReference type="EMBL" id="FQZO01000006">
    <property type="protein sequence ID" value="SHJ63828.1"/>
    <property type="molecule type" value="Genomic_DNA"/>
</dbReference>
<dbReference type="AlphaFoldDB" id="A0A1M6KY09"/>
<evidence type="ECO:0000313" key="2">
    <source>
        <dbReference type="EMBL" id="SHJ63828.1"/>
    </source>
</evidence>
<keyword evidence="3" id="KW-1185">Reference proteome</keyword>
<accession>A0A1M6KY09</accession>
<dbReference type="InterPro" id="IPR007119">
    <property type="entry name" value="Phage_tail_spike_N"/>
</dbReference>
<reference evidence="2 3" key="1">
    <citation type="submission" date="2016-11" db="EMBL/GenBank/DDBJ databases">
        <authorList>
            <person name="Jaros S."/>
            <person name="Januszkiewicz K."/>
            <person name="Wedrychowicz H."/>
        </authorList>
    </citation>
    <scope>NUCLEOTIDE SEQUENCE [LARGE SCALE GENOMIC DNA]</scope>
    <source>
        <strain evidence="2 3">DSM 21864</strain>
    </source>
</reference>
<dbReference type="RefSeq" id="WP_073009781.1">
    <property type="nucleotide sequence ID" value="NZ_FQZO01000006.1"/>
</dbReference>
<evidence type="ECO:0000259" key="1">
    <source>
        <dbReference type="Pfam" id="PF06605"/>
    </source>
</evidence>
<dbReference type="STRING" id="1121298.SAMN05444401_3537"/>
<evidence type="ECO:0000313" key="3">
    <source>
        <dbReference type="Proteomes" id="UP000184080"/>
    </source>
</evidence>
<dbReference type="NCBIfam" id="TIGR01665">
    <property type="entry name" value="put_anti_recept"/>
    <property type="match status" value="1"/>
</dbReference>
<dbReference type="Proteomes" id="UP000184080">
    <property type="component" value="Unassembled WGS sequence"/>
</dbReference>
<dbReference type="OrthoDB" id="4387735at2"/>
<feature type="domain" description="Tail spike" evidence="1">
    <location>
        <begin position="91"/>
        <end position="355"/>
    </location>
</feature>
<protein>
    <submittedName>
        <fullName evidence="2">Phage minor structural protein, N-terminal region</fullName>
    </submittedName>
</protein>
<name>A0A1M6KY09_9CLOT</name>
<dbReference type="InterPro" id="IPR010572">
    <property type="entry name" value="Tail_dom"/>
</dbReference>
<proteinExistence type="predicted"/>